<accession>A0A5M4FC12</accession>
<feature type="region of interest" description="Disordered" evidence="1">
    <location>
        <begin position="26"/>
        <end position="57"/>
    </location>
</feature>
<dbReference type="RefSeq" id="WP_149690097.1">
    <property type="nucleotide sequence ID" value="NZ_SDPQ02000003.1"/>
</dbReference>
<feature type="signal peptide" evidence="2">
    <location>
        <begin position="1"/>
        <end position="23"/>
    </location>
</feature>
<dbReference type="EMBL" id="SDPQ02000003">
    <property type="protein sequence ID" value="KAA1395432.1"/>
    <property type="molecule type" value="Genomic_DNA"/>
</dbReference>
<dbReference type="Proteomes" id="UP000380867">
    <property type="component" value="Unassembled WGS sequence"/>
</dbReference>
<keyword evidence="4" id="KW-1185">Reference proteome</keyword>
<evidence type="ECO:0000313" key="4">
    <source>
        <dbReference type="Proteomes" id="UP000380867"/>
    </source>
</evidence>
<dbReference type="AlphaFoldDB" id="A0A5M4FC12"/>
<sequence length="154" mass="15506">MKLPAHKKMLSAAAAASVMLLTAACGSGGSDDASSTPSSSAAPSATTDDSSDAAASTYKNGDYEAEASYVNPGGESKVKVELTLADNAISKVEVIPEATDGTSKSFQEKFASGISAEVVGKSLDDVKVDKVAGSSLTHLGFDKAIDEIKADAKA</sequence>
<dbReference type="PROSITE" id="PS51257">
    <property type="entry name" value="PROKAR_LIPOPROTEIN"/>
    <property type="match status" value="1"/>
</dbReference>
<evidence type="ECO:0000256" key="2">
    <source>
        <dbReference type="SAM" id="SignalP"/>
    </source>
</evidence>
<evidence type="ECO:0000313" key="3">
    <source>
        <dbReference type="EMBL" id="KAA1395432.1"/>
    </source>
</evidence>
<evidence type="ECO:0000256" key="1">
    <source>
        <dbReference type="SAM" id="MobiDB-lite"/>
    </source>
</evidence>
<protein>
    <submittedName>
        <fullName evidence="3">Calcium-binding protein</fullName>
    </submittedName>
</protein>
<reference evidence="3" key="1">
    <citation type="submission" date="2019-09" db="EMBL/GenBank/DDBJ databases">
        <authorList>
            <person name="Li J."/>
        </authorList>
    </citation>
    <scope>NUCLEOTIDE SEQUENCE [LARGE SCALE GENOMIC DNA]</scope>
    <source>
        <strain evidence="3">JCM 14732</strain>
    </source>
</reference>
<name>A0A5M4FC12_9ACTN</name>
<feature type="chain" id="PRO_5039004008" evidence="2">
    <location>
        <begin position="24"/>
        <end position="154"/>
    </location>
</feature>
<organism evidence="3 4">
    <name type="scientific">Aeromicrobium ginsengisoli</name>
    <dbReference type="NCBI Taxonomy" id="363867"/>
    <lineage>
        <taxon>Bacteria</taxon>
        <taxon>Bacillati</taxon>
        <taxon>Actinomycetota</taxon>
        <taxon>Actinomycetes</taxon>
        <taxon>Propionibacteriales</taxon>
        <taxon>Nocardioidaceae</taxon>
        <taxon>Aeromicrobium</taxon>
    </lineage>
</organism>
<dbReference type="OrthoDB" id="4232596at2"/>
<keyword evidence="2" id="KW-0732">Signal</keyword>
<comment type="caution">
    <text evidence="3">The sequence shown here is derived from an EMBL/GenBank/DDBJ whole genome shotgun (WGS) entry which is preliminary data.</text>
</comment>
<proteinExistence type="predicted"/>
<gene>
    <name evidence="3" type="ORF">ESP70_014845</name>
</gene>